<proteinExistence type="predicted"/>
<evidence type="ECO:0000313" key="2">
    <source>
        <dbReference type="EMBL" id="NMH97422.1"/>
    </source>
</evidence>
<dbReference type="PROSITE" id="PS51257">
    <property type="entry name" value="PROKAR_LIPOPROTEIN"/>
    <property type="match status" value="1"/>
</dbReference>
<evidence type="ECO:0000313" key="3">
    <source>
        <dbReference type="Proteomes" id="UP000820669"/>
    </source>
</evidence>
<feature type="signal peptide" evidence="1">
    <location>
        <begin position="1"/>
        <end position="28"/>
    </location>
</feature>
<keyword evidence="3" id="KW-1185">Reference proteome</keyword>
<sequence length="110" mass="10852">MRPVLRRATAAPLAALALALGGVTACGAGGGSDTNCSLDGCTVTFPRSGAAEASILGVTARLVGVDAGTARIEVAGQTVAVPVGGETAADGFTVRVERVTDTEVVVRISR</sequence>
<accession>A0ABX1SA36</accession>
<protein>
    <submittedName>
        <fullName evidence="2">Uncharacterized protein</fullName>
    </submittedName>
</protein>
<evidence type="ECO:0000256" key="1">
    <source>
        <dbReference type="SAM" id="SignalP"/>
    </source>
</evidence>
<comment type="caution">
    <text evidence="2">The sequence shown here is derived from an EMBL/GenBank/DDBJ whole genome shotgun (WGS) entry which is preliminary data.</text>
</comment>
<organism evidence="2 3">
    <name type="scientific">Pseudonocardia acidicola</name>
    <dbReference type="NCBI Taxonomy" id="2724939"/>
    <lineage>
        <taxon>Bacteria</taxon>
        <taxon>Bacillati</taxon>
        <taxon>Actinomycetota</taxon>
        <taxon>Actinomycetes</taxon>
        <taxon>Pseudonocardiales</taxon>
        <taxon>Pseudonocardiaceae</taxon>
        <taxon>Pseudonocardia</taxon>
    </lineage>
</organism>
<dbReference type="EMBL" id="JAAXLA010000012">
    <property type="protein sequence ID" value="NMH97422.1"/>
    <property type="molecule type" value="Genomic_DNA"/>
</dbReference>
<name>A0ABX1SA36_9PSEU</name>
<reference evidence="2 3" key="1">
    <citation type="submission" date="2020-04" db="EMBL/GenBank/DDBJ databases">
        <authorList>
            <person name="Klaysubun C."/>
            <person name="Duangmal K."/>
            <person name="Lipun K."/>
        </authorList>
    </citation>
    <scope>NUCLEOTIDE SEQUENCE [LARGE SCALE GENOMIC DNA]</scope>
    <source>
        <strain evidence="2 3">K10HN5</strain>
    </source>
</reference>
<dbReference type="Proteomes" id="UP000820669">
    <property type="component" value="Unassembled WGS sequence"/>
</dbReference>
<keyword evidence="1" id="KW-0732">Signal</keyword>
<feature type="chain" id="PRO_5047505061" evidence="1">
    <location>
        <begin position="29"/>
        <end position="110"/>
    </location>
</feature>
<gene>
    <name evidence="2" type="ORF">HF526_08880</name>
</gene>